<feature type="region of interest" description="Disordered" evidence="1">
    <location>
        <begin position="1"/>
        <end position="27"/>
    </location>
</feature>
<evidence type="ECO:0000313" key="4">
    <source>
        <dbReference type="Proteomes" id="UP001520140"/>
    </source>
</evidence>
<reference evidence="3 4" key="1">
    <citation type="submission" date="2020-06" db="EMBL/GenBank/DDBJ databases">
        <title>Taxonomy, biology and ecology of Rhodococcus bacteria occurring in California pistachio and other woody hosts as revealed by genome sequence analyses.</title>
        <authorList>
            <person name="Gai Y."/>
            <person name="Riely B."/>
        </authorList>
    </citation>
    <scope>NUCLEOTIDE SEQUENCE [LARGE SCALE GENOMIC DNA]</scope>
    <source>
        <strain evidence="3 4">BP-284</strain>
    </source>
</reference>
<protein>
    <submittedName>
        <fullName evidence="3">Uncharacterized protein</fullName>
    </submittedName>
</protein>
<gene>
    <name evidence="3" type="ORF">HQ605_10685</name>
</gene>
<comment type="caution">
    <text evidence="3">The sequence shown here is derived from an EMBL/GenBank/DDBJ whole genome shotgun (WGS) entry which is preliminary data.</text>
</comment>
<proteinExistence type="predicted"/>
<organism evidence="3 4">
    <name type="scientific">Rhodococcoides kroppenstedtii</name>
    <dbReference type="NCBI Taxonomy" id="293050"/>
    <lineage>
        <taxon>Bacteria</taxon>
        <taxon>Bacillati</taxon>
        <taxon>Actinomycetota</taxon>
        <taxon>Actinomycetes</taxon>
        <taxon>Mycobacteriales</taxon>
        <taxon>Nocardiaceae</taxon>
        <taxon>Rhodococcoides</taxon>
    </lineage>
</organism>
<keyword evidence="2" id="KW-0472">Membrane</keyword>
<keyword evidence="2" id="KW-0812">Transmembrane</keyword>
<keyword evidence="2" id="KW-1133">Transmembrane helix</keyword>
<keyword evidence="4" id="KW-1185">Reference proteome</keyword>
<dbReference type="Proteomes" id="UP001520140">
    <property type="component" value="Unassembled WGS sequence"/>
</dbReference>
<feature type="compositionally biased region" description="Polar residues" evidence="1">
    <location>
        <begin position="1"/>
        <end position="13"/>
    </location>
</feature>
<evidence type="ECO:0000256" key="1">
    <source>
        <dbReference type="SAM" id="MobiDB-lite"/>
    </source>
</evidence>
<sequence>MVFNNRRSGSNAEGENEDGHSGPERSNYGRVKFWVKEFLDWLEMFCQFLRLMKNDWVEGARNITDPLMDVAGDLYSLWFNVVAHVDICVTWPQAAVAVAAAALVALWCWWQQRRAG</sequence>
<dbReference type="EMBL" id="JABUKG010000009">
    <property type="protein sequence ID" value="MBY6321292.1"/>
    <property type="molecule type" value="Genomic_DNA"/>
</dbReference>
<evidence type="ECO:0000313" key="3">
    <source>
        <dbReference type="EMBL" id="MBY6321292.1"/>
    </source>
</evidence>
<name>A0ABS7NWL8_9NOCA</name>
<evidence type="ECO:0000256" key="2">
    <source>
        <dbReference type="SAM" id="Phobius"/>
    </source>
</evidence>
<dbReference type="RefSeq" id="WP_068103849.1">
    <property type="nucleotide sequence ID" value="NZ_JABUKE010000008.1"/>
</dbReference>
<feature type="transmembrane region" description="Helical" evidence="2">
    <location>
        <begin position="91"/>
        <end position="110"/>
    </location>
</feature>
<accession>A0ABS7NWL8</accession>